<gene>
    <name evidence="3" type="ORF">E1963_00090</name>
</gene>
<proteinExistence type="predicted"/>
<keyword evidence="4" id="KW-1185">Reference proteome</keyword>
<keyword evidence="3" id="KW-0396">Initiation factor</keyword>
<comment type="caution">
    <text evidence="3">The sequence shown here is derived from an EMBL/GenBank/DDBJ whole genome shotgun (WGS) entry which is preliminary data.</text>
</comment>
<dbReference type="EMBL" id="SMMX01000001">
    <property type="protein sequence ID" value="TDA23197.1"/>
    <property type="molecule type" value="Genomic_DNA"/>
</dbReference>
<dbReference type="Proteomes" id="UP000295710">
    <property type="component" value="Unassembled WGS sequence"/>
</dbReference>
<dbReference type="Pfam" id="PF18106">
    <property type="entry name" value="Rol_Rep_N"/>
    <property type="match status" value="1"/>
</dbReference>
<keyword evidence="3" id="KW-0648">Protein biosynthesis</keyword>
<sequence>MDERNESFLSELPYTNRGVIRQKEELTALIDWCQITIKEISLEQVIEEVLRIPLELMEVSDYQKGIAGHELVGVFDNIKVLKPTGKAQYQGFQILMSGTGCRNYENFLQINEETWFDFLKRVCRYNVNFPRIDLAIDDRKPYLNIPTLIQRTKEGLLSSKLREIDFHDSGELKEEVFQSKGGSLYIGSSASNLRLVFYEKGYEQSRKYGIEIDTNWNRYELRFRQEMAVSVVKELLHYQDVARLAMEVLNSKIRFLEKPTDSTNTRKRLYPTYGAWADLMNDIGKVKLVMQPQKKSLQRIWEWLEKYVAPSLKLFSELGKIEERDYIGNLIKNGEMNKTQRRLFDDYKKAQYFSERGKTT</sequence>
<evidence type="ECO:0000313" key="3">
    <source>
        <dbReference type="EMBL" id="TDA23197.1"/>
    </source>
</evidence>
<evidence type="ECO:0000259" key="1">
    <source>
        <dbReference type="Pfam" id="PF02486"/>
    </source>
</evidence>
<dbReference type="RefSeq" id="WP_132273724.1">
    <property type="nucleotide sequence ID" value="NZ_JAOBST010000035.1"/>
</dbReference>
<dbReference type="GO" id="GO:0003743">
    <property type="term" value="F:translation initiation factor activity"/>
    <property type="evidence" value="ECO:0007669"/>
    <property type="project" value="UniProtKB-KW"/>
</dbReference>
<accession>A0A4R4FHM4</accession>
<dbReference type="AlphaFoldDB" id="A0A4R4FHM4"/>
<protein>
    <submittedName>
        <fullName evidence="3">Replication initiation factor domain-containing protein</fullName>
    </submittedName>
</protein>
<reference evidence="3 4" key="1">
    <citation type="journal article" date="2016" name="Nat. Microbiol.">
        <title>The Mouse Intestinal Bacterial Collection (miBC) provides host-specific insight into cultured diversity and functional potential of the gut microbiota.</title>
        <authorList>
            <person name="Lagkouvardos I."/>
            <person name="Pukall R."/>
            <person name="Abt B."/>
            <person name="Foesel B.U."/>
            <person name="Meier-Kolthoff J.P."/>
            <person name="Kumar N."/>
            <person name="Bresciani A."/>
            <person name="Martinez I."/>
            <person name="Just S."/>
            <person name="Ziegler C."/>
            <person name="Brugiroux S."/>
            <person name="Garzetti D."/>
            <person name="Wenning M."/>
            <person name="Bui T.P."/>
            <person name="Wang J."/>
            <person name="Hugenholtz F."/>
            <person name="Plugge C.M."/>
            <person name="Peterson D.A."/>
            <person name="Hornef M.W."/>
            <person name="Baines J.F."/>
            <person name="Smidt H."/>
            <person name="Walter J."/>
            <person name="Kristiansen K."/>
            <person name="Nielsen H.B."/>
            <person name="Haller D."/>
            <person name="Overmann J."/>
            <person name="Stecher B."/>
            <person name="Clavel T."/>
        </authorList>
    </citation>
    <scope>NUCLEOTIDE SEQUENCE [LARGE SCALE GENOMIC DNA]</scope>
    <source>
        <strain evidence="3 4">DSM 28560</strain>
    </source>
</reference>
<evidence type="ECO:0000313" key="4">
    <source>
        <dbReference type="Proteomes" id="UP000295710"/>
    </source>
</evidence>
<name>A0A4R4FHM4_9FIRM</name>
<dbReference type="InterPro" id="IPR040819">
    <property type="entry name" value="Rol_Rep_N"/>
</dbReference>
<evidence type="ECO:0000259" key="2">
    <source>
        <dbReference type="Pfam" id="PF18106"/>
    </source>
</evidence>
<dbReference type="Pfam" id="PF02486">
    <property type="entry name" value="Rep_trans"/>
    <property type="match status" value="1"/>
</dbReference>
<organism evidence="3 4">
    <name type="scientific">Extibacter muris</name>
    <dbReference type="NCBI Taxonomy" id="1796622"/>
    <lineage>
        <taxon>Bacteria</taxon>
        <taxon>Bacillati</taxon>
        <taxon>Bacillota</taxon>
        <taxon>Clostridia</taxon>
        <taxon>Lachnospirales</taxon>
        <taxon>Lachnospiraceae</taxon>
        <taxon>Extibacter</taxon>
    </lineage>
</organism>
<feature type="domain" description="Replication initiation protein-like C-terminal" evidence="1">
    <location>
        <begin position="127"/>
        <end position="331"/>
    </location>
</feature>
<dbReference type="InterPro" id="IPR003491">
    <property type="entry name" value="REP-like_C"/>
</dbReference>
<feature type="domain" description="Rolling Circle replication initiation protein N-terminal" evidence="2">
    <location>
        <begin position="28"/>
        <end position="121"/>
    </location>
</feature>